<dbReference type="PANTHER" id="PTHR33734:SF22">
    <property type="entry name" value="MEMBRANE-BOUND LYTIC MUREIN TRANSGLYCOSYLASE D"/>
    <property type="match status" value="1"/>
</dbReference>
<feature type="domain" description="LysM" evidence="2">
    <location>
        <begin position="106"/>
        <end position="149"/>
    </location>
</feature>
<proteinExistence type="predicted"/>
<name>A0A1W2H643_9BACT</name>
<evidence type="ECO:0000256" key="1">
    <source>
        <dbReference type="SAM" id="MobiDB-lite"/>
    </source>
</evidence>
<sequence length="395" mass="42849">MNFVQKVGQNFMKKIVVFGFCIAFSLGLQAAELVLVDSVGIEKIGNKTFIIHQVAERETLFGISRRYQVAVNDIIQNNEQLEDGLKMGQRIRVPYISKTAIPEGAKLHKVEPGETLFGISKKYNVSVGDILAWNKLQGSDLSVGQSLVIQGVEEEVTPPTSDQGIVAAKAVSATVPVESKTEEIKTAVTEKATNSPAKSSETAPVINTNANGMGSNLPGDWITHVVEQGETLFSITKKYEANMEDIKAWNALNSNNISVGQKLKVGREQTSSVPVVTSTVPVIVNNEKANATLTTPNTVTSAGEDMAYKNIKQTGLAEVIEGTGNHKKYLVLHRDAPVGTIMRVRNEENDITIFARVVGVLPQTGDNSKLVIKLSKAAFDQLRAVNARFPVEISY</sequence>
<feature type="domain" description="LysM" evidence="2">
    <location>
        <begin position="222"/>
        <end position="265"/>
    </location>
</feature>
<feature type="domain" description="LysM" evidence="2">
    <location>
        <begin position="50"/>
        <end position="93"/>
    </location>
</feature>
<dbReference type="SMART" id="SM00257">
    <property type="entry name" value="LysM"/>
    <property type="match status" value="3"/>
</dbReference>
<reference evidence="4" key="1">
    <citation type="submission" date="2017-04" db="EMBL/GenBank/DDBJ databases">
        <authorList>
            <person name="Varghese N."/>
            <person name="Submissions S."/>
        </authorList>
    </citation>
    <scope>NUCLEOTIDE SEQUENCE [LARGE SCALE GENOMIC DNA]</scope>
    <source>
        <strain evidence="4">DSM 16537</strain>
    </source>
</reference>
<evidence type="ECO:0000259" key="2">
    <source>
        <dbReference type="PROSITE" id="PS51782"/>
    </source>
</evidence>
<dbReference type="SUPFAM" id="SSF54106">
    <property type="entry name" value="LysM domain"/>
    <property type="match status" value="3"/>
</dbReference>
<dbReference type="Proteomes" id="UP000192333">
    <property type="component" value="Chromosome I"/>
</dbReference>
<dbReference type="EMBL" id="LT838813">
    <property type="protein sequence ID" value="SMD44098.1"/>
    <property type="molecule type" value="Genomic_DNA"/>
</dbReference>
<gene>
    <name evidence="3" type="ORF">SAMN00777080_2713</name>
</gene>
<dbReference type="CDD" id="cd00118">
    <property type="entry name" value="LysM"/>
    <property type="match status" value="3"/>
</dbReference>
<dbReference type="Gene3D" id="2.40.40.10">
    <property type="entry name" value="RlpA-like domain"/>
    <property type="match status" value="1"/>
</dbReference>
<keyword evidence="4" id="KW-1185">Reference proteome</keyword>
<feature type="region of interest" description="Disordered" evidence="1">
    <location>
        <begin position="188"/>
        <end position="211"/>
    </location>
</feature>
<organism evidence="3 4">
    <name type="scientific">Aquiflexum balticum DSM 16537</name>
    <dbReference type="NCBI Taxonomy" id="758820"/>
    <lineage>
        <taxon>Bacteria</taxon>
        <taxon>Pseudomonadati</taxon>
        <taxon>Bacteroidota</taxon>
        <taxon>Cytophagia</taxon>
        <taxon>Cytophagales</taxon>
        <taxon>Cyclobacteriaceae</taxon>
        <taxon>Aquiflexum</taxon>
    </lineage>
</organism>
<feature type="compositionally biased region" description="Polar residues" evidence="1">
    <location>
        <begin position="191"/>
        <end position="211"/>
    </location>
</feature>
<dbReference type="STRING" id="758820.SAMN00777080_2713"/>
<dbReference type="InterPro" id="IPR036779">
    <property type="entry name" value="LysM_dom_sf"/>
</dbReference>
<dbReference type="InterPro" id="IPR036908">
    <property type="entry name" value="RlpA-like_sf"/>
</dbReference>
<accession>A0A1W2H643</accession>
<evidence type="ECO:0000313" key="3">
    <source>
        <dbReference type="EMBL" id="SMD44098.1"/>
    </source>
</evidence>
<protein>
    <submittedName>
        <fullName evidence="3">LysM repeat-containing protein</fullName>
    </submittedName>
</protein>
<dbReference type="PANTHER" id="PTHR33734">
    <property type="entry name" value="LYSM DOMAIN-CONTAINING GPI-ANCHORED PROTEIN 2"/>
    <property type="match status" value="1"/>
</dbReference>
<evidence type="ECO:0000313" key="4">
    <source>
        <dbReference type="Proteomes" id="UP000192333"/>
    </source>
</evidence>
<dbReference type="PROSITE" id="PS51782">
    <property type="entry name" value="LYSM"/>
    <property type="match status" value="3"/>
</dbReference>
<dbReference type="Pfam" id="PF01476">
    <property type="entry name" value="LysM"/>
    <property type="match status" value="3"/>
</dbReference>
<dbReference type="InterPro" id="IPR018392">
    <property type="entry name" value="LysM"/>
</dbReference>
<dbReference type="AlphaFoldDB" id="A0A1W2H643"/>
<dbReference type="Gene3D" id="3.10.350.10">
    <property type="entry name" value="LysM domain"/>
    <property type="match status" value="3"/>
</dbReference>